<evidence type="ECO:0000313" key="2">
    <source>
        <dbReference type="EMBL" id="MBP1042178.1"/>
    </source>
</evidence>
<dbReference type="EMBL" id="JAEEGA010000009">
    <property type="protein sequence ID" value="MBP1042178.1"/>
    <property type="molecule type" value="Genomic_DNA"/>
</dbReference>
<dbReference type="AlphaFoldDB" id="A0A940SXA6"/>
<dbReference type="InterPro" id="IPR053144">
    <property type="entry name" value="Acetyltransferase_Butenolide"/>
</dbReference>
<reference evidence="2" key="1">
    <citation type="submission" date="2020-12" db="EMBL/GenBank/DDBJ databases">
        <title>Vagococcus allomyrinae sp. nov. and Enterococcus lavae sp. nov., isolated from the larvae of Allomyrina dichotoma.</title>
        <authorList>
            <person name="Lee S.D."/>
        </authorList>
    </citation>
    <scope>NUCLEOTIDE SEQUENCE</scope>
    <source>
        <strain evidence="2">BWB3-3</strain>
    </source>
</reference>
<evidence type="ECO:0000259" key="1">
    <source>
        <dbReference type="PROSITE" id="PS51186"/>
    </source>
</evidence>
<dbReference type="InterPro" id="IPR016181">
    <property type="entry name" value="Acyl_CoA_acyltransferase"/>
</dbReference>
<keyword evidence="3" id="KW-1185">Reference proteome</keyword>
<dbReference type="Pfam" id="PF13508">
    <property type="entry name" value="Acetyltransf_7"/>
    <property type="match status" value="1"/>
</dbReference>
<accession>A0A940SXA6</accession>
<name>A0A940SXA6_9ENTE</name>
<dbReference type="GO" id="GO:0016747">
    <property type="term" value="F:acyltransferase activity, transferring groups other than amino-acyl groups"/>
    <property type="evidence" value="ECO:0007669"/>
    <property type="project" value="InterPro"/>
</dbReference>
<dbReference type="PANTHER" id="PTHR43233">
    <property type="entry name" value="FAMILY N-ACETYLTRANSFERASE, PUTATIVE (AFU_ORTHOLOGUE AFUA_6G03350)-RELATED"/>
    <property type="match status" value="1"/>
</dbReference>
<gene>
    <name evidence="2" type="ORF">I6N95_14255</name>
</gene>
<proteinExistence type="predicted"/>
<feature type="domain" description="N-acetyltransferase" evidence="1">
    <location>
        <begin position="3"/>
        <end position="138"/>
    </location>
</feature>
<dbReference type="InterPro" id="IPR000182">
    <property type="entry name" value="GNAT_dom"/>
</dbReference>
<dbReference type="SUPFAM" id="SSF55729">
    <property type="entry name" value="Acyl-CoA N-acyltransferases (Nat)"/>
    <property type="match status" value="1"/>
</dbReference>
<dbReference type="Gene3D" id="3.40.630.30">
    <property type="match status" value="1"/>
</dbReference>
<dbReference type="Proteomes" id="UP000674938">
    <property type="component" value="Unassembled WGS sequence"/>
</dbReference>
<dbReference type="RefSeq" id="WP_209529137.1">
    <property type="nucleotide sequence ID" value="NZ_JAEEGA010000009.1"/>
</dbReference>
<dbReference type="PANTHER" id="PTHR43233:SF1">
    <property type="entry name" value="FAMILY N-ACETYLTRANSFERASE, PUTATIVE (AFU_ORTHOLOGUE AFUA_6G03350)-RELATED"/>
    <property type="match status" value="1"/>
</dbReference>
<organism evidence="2 3">
    <name type="scientific">Vagococcus allomyrinae</name>
    <dbReference type="NCBI Taxonomy" id="2794353"/>
    <lineage>
        <taxon>Bacteria</taxon>
        <taxon>Bacillati</taxon>
        <taxon>Bacillota</taxon>
        <taxon>Bacilli</taxon>
        <taxon>Lactobacillales</taxon>
        <taxon>Enterococcaceae</taxon>
        <taxon>Vagococcus</taxon>
    </lineage>
</organism>
<dbReference type="PROSITE" id="PS51186">
    <property type="entry name" value="GNAT"/>
    <property type="match status" value="1"/>
</dbReference>
<dbReference type="CDD" id="cd04301">
    <property type="entry name" value="NAT_SF"/>
    <property type="match status" value="1"/>
</dbReference>
<sequence>MSELTCYYEEPEAVEYLSLRQEVKMGSRSLSGAQKGLGNALFSVVFRDEQQQLIAMGRVIGDDGLAYMVTDVVVKPDYQGQGLAKGIMAEIMRYLEREAAPEAYICLIADVPANQLYEQFGFKETAPSSVAMFIKNKA</sequence>
<comment type="caution">
    <text evidence="2">The sequence shown here is derived from an EMBL/GenBank/DDBJ whole genome shotgun (WGS) entry which is preliminary data.</text>
</comment>
<evidence type="ECO:0000313" key="3">
    <source>
        <dbReference type="Proteomes" id="UP000674938"/>
    </source>
</evidence>
<protein>
    <submittedName>
        <fullName evidence="2">GNAT family N-acetyltransferase</fullName>
    </submittedName>
</protein>